<feature type="transmembrane region" description="Helical" evidence="7">
    <location>
        <begin position="132"/>
        <end position="153"/>
    </location>
</feature>
<evidence type="ECO:0000256" key="3">
    <source>
        <dbReference type="ARBA" id="ARBA00022475"/>
    </source>
</evidence>
<dbReference type="SUPFAM" id="SSF161098">
    <property type="entry name" value="MetI-like"/>
    <property type="match status" value="1"/>
</dbReference>
<organism evidence="10 11">
    <name type="scientific">Natronorubrum daqingense</name>
    <dbReference type="NCBI Taxonomy" id="588898"/>
    <lineage>
        <taxon>Archaea</taxon>
        <taxon>Methanobacteriati</taxon>
        <taxon>Methanobacteriota</taxon>
        <taxon>Stenosarchaea group</taxon>
        <taxon>Halobacteria</taxon>
        <taxon>Halobacteriales</taxon>
        <taxon>Natrialbaceae</taxon>
        <taxon>Natronorubrum</taxon>
    </lineage>
</organism>
<dbReference type="GO" id="GO:0055085">
    <property type="term" value="P:transmembrane transport"/>
    <property type="evidence" value="ECO:0007669"/>
    <property type="project" value="InterPro"/>
</dbReference>
<evidence type="ECO:0000256" key="7">
    <source>
        <dbReference type="RuleBase" id="RU363032"/>
    </source>
</evidence>
<keyword evidence="11" id="KW-1185">Reference proteome</keyword>
<dbReference type="GO" id="GO:0005886">
    <property type="term" value="C:plasma membrane"/>
    <property type="evidence" value="ECO:0007669"/>
    <property type="project" value="UniProtKB-SubCell"/>
</dbReference>
<gene>
    <name evidence="9" type="ORF">BB347_07095</name>
    <name evidence="10" type="ORF">SAMN05421809_2507</name>
</gene>
<evidence type="ECO:0000313" key="9">
    <source>
        <dbReference type="EMBL" id="APX96401.1"/>
    </source>
</evidence>
<proteinExistence type="inferred from homology"/>
<feature type="transmembrane region" description="Helical" evidence="7">
    <location>
        <begin position="220"/>
        <end position="241"/>
    </location>
</feature>
<dbReference type="EMBL" id="CP019327">
    <property type="protein sequence ID" value="APX96401.1"/>
    <property type="molecule type" value="Genomic_DNA"/>
</dbReference>
<dbReference type="GeneID" id="30955696"/>
<dbReference type="PANTHER" id="PTHR32243">
    <property type="entry name" value="MALTOSE TRANSPORT SYSTEM PERMEASE-RELATED"/>
    <property type="match status" value="1"/>
</dbReference>
<dbReference type="KEGG" id="hda:BB347_07095"/>
<feature type="domain" description="ABC transmembrane type-1" evidence="8">
    <location>
        <begin position="94"/>
        <end position="286"/>
    </location>
</feature>
<comment type="subcellular location">
    <subcellularLocation>
        <location evidence="1 7">Cell membrane</location>
        <topology evidence="1 7">Multi-pass membrane protein</topology>
    </subcellularLocation>
</comment>
<dbReference type="RefSeq" id="WP_076582289.1">
    <property type="nucleotide sequence ID" value="NZ_CP019327.1"/>
</dbReference>
<sequence>MSTQTGGDDTPDEPSLGRSFRLSHTYRSLIYRTGLYGSMTVLFVILGFPIYWMAQNAFKTRLGLQEGITFFPTPDIFTVQQFDVIFNPTVGRYLLNSVIVTIGVVVTVIVVSLIAGYGLARFNYKHKVKTARFLLVGYMFSPIVLAIPLYLIWDTLGLLNRYVGLILALSAMSMPFAVWLMWKYIQTIPASMEESAWVAGAPRWRGFLDVIVPQTKPAMIANSVFAFAIAWGDFTFAYILMPDDSATTFPPGIFRLFHSSWETGWPEFMAVSLLVSLPALLFAFFLQSYLLKGFKIRAL</sequence>
<dbReference type="PROSITE" id="PS50928">
    <property type="entry name" value="ABC_TM1"/>
    <property type="match status" value="1"/>
</dbReference>
<keyword evidence="3" id="KW-1003">Cell membrane</keyword>
<protein>
    <submittedName>
        <fullName evidence="9">ABC transporter permease</fullName>
    </submittedName>
    <submittedName>
        <fullName evidence="10">Carbohydrate ABC transporter membrane protein 2, CUT1 family</fullName>
    </submittedName>
</protein>
<keyword evidence="2 7" id="KW-0813">Transport</keyword>
<keyword evidence="6 7" id="KW-0472">Membrane</keyword>
<name>A0A1N7E7H6_9EURY</name>
<dbReference type="Proteomes" id="UP000185687">
    <property type="component" value="Unassembled WGS sequence"/>
</dbReference>
<evidence type="ECO:0000256" key="1">
    <source>
        <dbReference type="ARBA" id="ARBA00004651"/>
    </source>
</evidence>
<evidence type="ECO:0000256" key="2">
    <source>
        <dbReference type="ARBA" id="ARBA00022448"/>
    </source>
</evidence>
<feature type="transmembrane region" description="Helical" evidence="7">
    <location>
        <begin position="268"/>
        <end position="291"/>
    </location>
</feature>
<evidence type="ECO:0000256" key="4">
    <source>
        <dbReference type="ARBA" id="ARBA00022692"/>
    </source>
</evidence>
<evidence type="ECO:0000256" key="5">
    <source>
        <dbReference type="ARBA" id="ARBA00022989"/>
    </source>
</evidence>
<keyword evidence="4 7" id="KW-0812">Transmembrane</keyword>
<feature type="transmembrane region" description="Helical" evidence="7">
    <location>
        <begin position="93"/>
        <end position="120"/>
    </location>
</feature>
<dbReference type="EMBL" id="FTNP01000003">
    <property type="protein sequence ID" value="SIR83958.1"/>
    <property type="molecule type" value="Genomic_DNA"/>
</dbReference>
<dbReference type="Proteomes" id="UP000187321">
    <property type="component" value="Chromosome"/>
</dbReference>
<dbReference type="PANTHER" id="PTHR32243:SF18">
    <property type="entry name" value="INNER MEMBRANE ABC TRANSPORTER PERMEASE PROTEIN YCJP"/>
    <property type="match status" value="1"/>
</dbReference>
<dbReference type="CDD" id="cd06261">
    <property type="entry name" value="TM_PBP2"/>
    <property type="match status" value="1"/>
</dbReference>
<dbReference type="InterPro" id="IPR035906">
    <property type="entry name" value="MetI-like_sf"/>
</dbReference>
<dbReference type="STRING" id="588898.BB347_07095"/>
<evidence type="ECO:0000259" key="8">
    <source>
        <dbReference type="PROSITE" id="PS50928"/>
    </source>
</evidence>
<evidence type="ECO:0000256" key="6">
    <source>
        <dbReference type="ARBA" id="ARBA00023136"/>
    </source>
</evidence>
<evidence type="ECO:0000313" key="10">
    <source>
        <dbReference type="EMBL" id="SIR83958.1"/>
    </source>
</evidence>
<reference evidence="10 11" key="2">
    <citation type="submission" date="2017-01" db="EMBL/GenBank/DDBJ databases">
        <authorList>
            <person name="Mah S.A."/>
            <person name="Swanson W.J."/>
            <person name="Moy G.W."/>
            <person name="Vacquier V.D."/>
        </authorList>
    </citation>
    <scope>NUCLEOTIDE SEQUENCE [LARGE SCALE GENOMIC DNA]</scope>
    <source>
        <strain evidence="10 11">CGMCC 1.8909</strain>
    </source>
</reference>
<feature type="transmembrane region" description="Helical" evidence="7">
    <location>
        <begin position="159"/>
        <end position="182"/>
    </location>
</feature>
<keyword evidence="5 7" id="KW-1133">Transmembrane helix</keyword>
<comment type="similarity">
    <text evidence="7">Belongs to the binding-protein-dependent transport system permease family.</text>
</comment>
<accession>A0A1N7E7H6</accession>
<dbReference type="Pfam" id="PF00528">
    <property type="entry name" value="BPD_transp_1"/>
    <property type="match status" value="1"/>
</dbReference>
<dbReference type="OrthoDB" id="45815at2157"/>
<dbReference type="InterPro" id="IPR050901">
    <property type="entry name" value="BP-dep_ABC_trans_perm"/>
</dbReference>
<dbReference type="InterPro" id="IPR000515">
    <property type="entry name" value="MetI-like"/>
</dbReference>
<dbReference type="AlphaFoldDB" id="A0A1N7E7H6"/>
<evidence type="ECO:0000313" key="11">
    <source>
        <dbReference type="Proteomes" id="UP000185687"/>
    </source>
</evidence>
<feature type="transmembrane region" description="Helical" evidence="7">
    <location>
        <begin position="29"/>
        <end position="52"/>
    </location>
</feature>
<evidence type="ECO:0000313" key="12">
    <source>
        <dbReference type="Proteomes" id="UP000187321"/>
    </source>
</evidence>
<dbReference type="Gene3D" id="1.10.3720.10">
    <property type="entry name" value="MetI-like"/>
    <property type="match status" value="1"/>
</dbReference>
<reference evidence="9 12" key="1">
    <citation type="submission" date="2017-01" db="EMBL/GenBank/DDBJ databases">
        <title>Complete genome sequence of Haloterrigena daqingensis type strain (JX313T).</title>
        <authorList>
            <person name="Shuang W."/>
        </authorList>
    </citation>
    <scope>NUCLEOTIDE SEQUENCE [LARGE SCALE GENOMIC DNA]</scope>
    <source>
        <strain evidence="9 12">JX313</strain>
    </source>
</reference>